<evidence type="ECO:0000313" key="4">
    <source>
        <dbReference type="Proteomes" id="UP000799766"/>
    </source>
</evidence>
<accession>A0A6A6P646</accession>
<dbReference type="Proteomes" id="UP000799766">
    <property type="component" value="Unassembled WGS sequence"/>
</dbReference>
<dbReference type="Gene3D" id="2.130.10.30">
    <property type="entry name" value="Regulator of chromosome condensation 1/beta-lactamase-inhibitor protein II"/>
    <property type="match status" value="1"/>
</dbReference>
<dbReference type="GO" id="GO:0034551">
    <property type="term" value="P:mitochondrial respiratory chain complex III assembly"/>
    <property type="evidence" value="ECO:0007669"/>
    <property type="project" value="TreeGrafter"/>
</dbReference>
<sequence length="616" mass="66539">MMAQSLPRAAPRGAQSFFHLSRCHLSTRTRRSADGFARTATSSAYAARRQQHFVRSILFVAIAGGLATSYQWFSHGTFFRDVHAEAPPSPAVTPGAEAAFEKPRRKAATKEENRDILSSQHLQVKRSWESPGVYAWGSNMGKVVAPESDEGTVKAPRRIAAFDGVLLRDLKLARDFGAAVDEEGDLLQWGAAFMSDGGAKPEPEATLKGKKLTSISISADRIIGLSGDGRVYSVAVNRAEQESGPKPVEDSWLPFWSSRSAVSYRQLRPRNLGWGEKVTAIAGGQEHVLLLTSHGRVFSAAASGESYPKRGQLGVPGLTWLSRPEGPFDACHELTTLKGFDIVRVAAGDYHSLVLDREGRVFSFGDNQFGQLGIETDAESSMVDAPSLIPLHRLYPPSSNLRARVTGLAAGGNNTFFTVDTTRVEGAGDSKSNLRAQREIGRVTADVWACGQGITGALGNGRWTHVQSTPIKVGALSGLFEYDDKTQRPSPIRLARFSVGATHVAAVMDNLTSTAVDSVGGKGGGGENDINWGADVLFWGGNEFFQLGTGKRNNVSNPTYIQALDEAAERKIRGKEREQHRFQITPRKKVKVGGRLVSMEQRVVCGDGVTAVYSAV</sequence>
<keyword evidence="4" id="KW-1185">Reference proteome</keyword>
<evidence type="ECO:0000256" key="2">
    <source>
        <dbReference type="SAM" id="Phobius"/>
    </source>
</evidence>
<feature type="transmembrane region" description="Helical" evidence="2">
    <location>
        <begin position="53"/>
        <end position="73"/>
    </location>
</feature>
<dbReference type="GO" id="GO:0005743">
    <property type="term" value="C:mitochondrial inner membrane"/>
    <property type="evidence" value="ECO:0007669"/>
    <property type="project" value="TreeGrafter"/>
</dbReference>
<feature type="repeat" description="RCC1" evidence="1">
    <location>
        <begin position="359"/>
        <end position="421"/>
    </location>
</feature>
<keyword evidence="2" id="KW-0472">Membrane</keyword>
<dbReference type="PROSITE" id="PS50012">
    <property type="entry name" value="RCC1_3"/>
    <property type="match status" value="2"/>
</dbReference>
<dbReference type="SUPFAM" id="SSF50985">
    <property type="entry name" value="RCC1/BLIP-II"/>
    <property type="match status" value="1"/>
</dbReference>
<keyword evidence="2" id="KW-1133">Transmembrane helix</keyword>
<dbReference type="PANTHER" id="PTHR47563">
    <property type="entry name" value="PROTEIN FMP25, MITOCHONDRIAL"/>
    <property type="match status" value="1"/>
</dbReference>
<dbReference type="PANTHER" id="PTHR47563:SF1">
    <property type="entry name" value="PROTEIN FMP25, MITOCHONDRIAL"/>
    <property type="match status" value="1"/>
</dbReference>
<reference evidence="3" key="1">
    <citation type="journal article" date="2020" name="Stud. Mycol.">
        <title>101 Dothideomycetes genomes: a test case for predicting lifestyles and emergence of pathogens.</title>
        <authorList>
            <person name="Haridas S."/>
            <person name="Albert R."/>
            <person name="Binder M."/>
            <person name="Bloem J."/>
            <person name="Labutti K."/>
            <person name="Salamov A."/>
            <person name="Andreopoulos B."/>
            <person name="Baker S."/>
            <person name="Barry K."/>
            <person name="Bills G."/>
            <person name="Bluhm B."/>
            <person name="Cannon C."/>
            <person name="Castanera R."/>
            <person name="Culley D."/>
            <person name="Daum C."/>
            <person name="Ezra D."/>
            <person name="Gonzalez J."/>
            <person name="Henrissat B."/>
            <person name="Kuo A."/>
            <person name="Liang C."/>
            <person name="Lipzen A."/>
            <person name="Lutzoni F."/>
            <person name="Magnuson J."/>
            <person name="Mondo S."/>
            <person name="Nolan M."/>
            <person name="Ohm R."/>
            <person name="Pangilinan J."/>
            <person name="Park H.-J."/>
            <person name="Ramirez L."/>
            <person name="Alfaro M."/>
            <person name="Sun H."/>
            <person name="Tritt A."/>
            <person name="Yoshinaga Y."/>
            <person name="Zwiers L.-H."/>
            <person name="Turgeon B."/>
            <person name="Goodwin S."/>
            <person name="Spatafora J."/>
            <person name="Crous P."/>
            <person name="Grigoriev I."/>
        </authorList>
    </citation>
    <scope>NUCLEOTIDE SEQUENCE</scope>
    <source>
        <strain evidence="3">ATCC 16933</strain>
    </source>
</reference>
<evidence type="ECO:0000313" key="3">
    <source>
        <dbReference type="EMBL" id="KAF2459268.1"/>
    </source>
</evidence>
<dbReference type="FunFam" id="2.130.10.30:FF:000027">
    <property type="entry name" value="Protein FMP25, mitochondrial"/>
    <property type="match status" value="1"/>
</dbReference>
<name>A0A6A6P646_9PEZI</name>
<dbReference type="PROSITE" id="PS00626">
    <property type="entry name" value="RCC1_2"/>
    <property type="match status" value="1"/>
</dbReference>
<dbReference type="EMBL" id="MU001675">
    <property type="protein sequence ID" value="KAF2459268.1"/>
    <property type="molecule type" value="Genomic_DNA"/>
</dbReference>
<organism evidence="3 4">
    <name type="scientific">Lineolata rhizophorae</name>
    <dbReference type="NCBI Taxonomy" id="578093"/>
    <lineage>
        <taxon>Eukaryota</taxon>
        <taxon>Fungi</taxon>
        <taxon>Dikarya</taxon>
        <taxon>Ascomycota</taxon>
        <taxon>Pezizomycotina</taxon>
        <taxon>Dothideomycetes</taxon>
        <taxon>Dothideomycetes incertae sedis</taxon>
        <taxon>Lineolatales</taxon>
        <taxon>Lineolataceae</taxon>
        <taxon>Lineolata</taxon>
    </lineage>
</organism>
<dbReference type="Pfam" id="PF13540">
    <property type="entry name" value="RCC1_2"/>
    <property type="match status" value="1"/>
</dbReference>
<feature type="repeat" description="RCC1" evidence="1">
    <location>
        <begin position="295"/>
        <end position="358"/>
    </location>
</feature>
<evidence type="ECO:0000256" key="1">
    <source>
        <dbReference type="PROSITE-ProRule" id="PRU00235"/>
    </source>
</evidence>
<protein>
    <submittedName>
        <fullName evidence="3">Regulator of chromosome condensation 1/beta-lactamase-inhibitor protein II</fullName>
    </submittedName>
</protein>
<dbReference type="InterPro" id="IPR009091">
    <property type="entry name" value="RCC1/BLIP-II"/>
</dbReference>
<dbReference type="AlphaFoldDB" id="A0A6A6P646"/>
<keyword evidence="2" id="KW-0812">Transmembrane</keyword>
<dbReference type="OrthoDB" id="10256179at2759"/>
<dbReference type="InterPro" id="IPR000408">
    <property type="entry name" value="Reg_chr_condens"/>
</dbReference>
<proteinExistence type="predicted"/>
<dbReference type="InterPro" id="IPR053245">
    <property type="entry name" value="MitoProcess-Associated"/>
</dbReference>
<gene>
    <name evidence="3" type="ORF">BDY21DRAFT_187430</name>
</gene>